<dbReference type="InterPro" id="IPR045851">
    <property type="entry name" value="AMP-bd_C_sf"/>
</dbReference>
<dbReference type="InterPro" id="IPR013103">
    <property type="entry name" value="RVT_2"/>
</dbReference>
<keyword evidence="1" id="KW-0645">Protease</keyword>
<name>A0AAN9MGM3_PHACN</name>
<keyword evidence="1" id="KW-0064">Aspartyl protease</keyword>
<evidence type="ECO:0000256" key="1">
    <source>
        <dbReference type="ARBA" id="ARBA00022750"/>
    </source>
</evidence>
<keyword evidence="1" id="KW-0378">Hydrolase</keyword>
<evidence type="ECO:0000313" key="5">
    <source>
        <dbReference type="EMBL" id="KAK7354226.1"/>
    </source>
</evidence>
<dbReference type="Pfam" id="PF07727">
    <property type="entry name" value="RVT_2"/>
    <property type="match status" value="1"/>
</dbReference>
<dbReference type="InterPro" id="IPR043502">
    <property type="entry name" value="DNA/RNA_pol_sf"/>
</dbReference>
<dbReference type="InterPro" id="IPR025724">
    <property type="entry name" value="GAG-pre-integrase_dom"/>
</dbReference>
<dbReference type="PANTHER" id="PTHR44378">
    <property type="entry name" value="ACYL-ACTIVATING ENZYME 17, PEROXISOMAL-RELATED"/>
    <property type="match status" value="1"/>
</dbReference>
<evidence type="ECO:0000256" key="3">
    <source>
        <dbReference type="SAM" id="Phobius"/>
    </source>
</evidence>
<keyword evidence="6" id="KW-1185">Reference proteome</keyword>
<proteinExistence type="predicted"/>
<feature type="domain" description="Integrase catalytic" evidence="4">
    <location>
        <begin position="840"/>
        <end position="1006"/>
    </location>
</feature>
<dbReference type="InterPro" id="IPR056924">
    <property type="entry name" value="SH3_Tf2-1"/>
</dbReference>
<dbReference type="InterPro" id="IPR036397">
    <property type="entry name" value="RNaseH_sf"/>
</dbReference>
<protein>
    <recommendedName>
        <fullName evidence="4">Integrase catalytic domain-containing protein</fullName>
    </recommendedName>
</protein>
<evidence type="ECO:0000313" key="6">
    <source>
        <dbReference type="Proteomes" id="UP001374584"/>
    </source>
</evidence>
<dbReference type="EMBL" id="JAYMYR010000007">
    <property type="protein sequence ID" value="KAK7354226.1"/>
    <property type="molecule type" value="Genomic_DNA"/>
</dbReference>
<keyword evidence="3" id="KW-0812">Transmembrane</keyword>
<dbReference type="PROSITE" id="PS00455">
    <property type="entry name" value="AMP_BINDING"/>
    <property type="match status" value="1"/>
</dbReference>
<feature type="region of interest" description="Disordered" evidence="2">
    <location>
        <begin position="1112"/>
        <end position="1131"/>
    </location>
</feature>
<dbReference type="InterPro" id="IPR012337">
    <property type="entry name" value="RNaseH-like_sf"/>
</dbReference>
<dbReference type="PANTHER" id="PTHR44378:SF2">
    <property type="entry name" value="ACYL-ACTIVATING ENZYME 17, PEROXISOMAL-RELATED"/>
    <property type="match status" value="1"/>
</dbReference>
<dbReference type="Gene3D" id="3.30.420.10">
    <property type="entry name" value="Ribonuclease H-like superfamily/Ribonuclease H"/>
    <property type="match status" value="1"/>
</dbReference>
<dbReference type="GO" id="GO:0015074">
    <property type="term" value="P:DNA integration"/>
    <property type="evidence" value="ECO:0007669"/>
    <property type="project" value="InterPro"/>
</dbReference>
<accession>A0AAN9MGM3</accession>
<feature type="region of interest" description="Disordered" evidence="2">
    <location>
        <begin position="1141"/>
        <end position="1160"/>
    </location>
</feature>
<evidence type="ECO:0000259" key="4">
    <source>
        <dbReference type="PROSITE" id="PS50994"/>
    </source>
</evidence>
<dbReference type="Pfam" id="PF13976">
    <property type="entry name" value="gag_pre-integrs"/>
    <property type="match status" value="1"/>
</dbReference>
<dbReference type="GO" id="GO:0004190">
    <property type="term" value="F:aspartic-type endopeptidase activity"/>
    <property type="evidence" value="ECO:0007669"/>
    <property type="project" value="UniProtKB-KW"/>
</dbReference>
<dbReference type="SUPFAM" id="SSF56672">
    <property type="entry name" value="DNA/RNA polymerases"/>
    <property type="match status" value="1"/>
</dbReference>
<keyword evidence="3" id="KW-1133">Transmembrane helix</keyword>
<dbReference type="InterPro" id="IPR020845">
    <property type="entry name" value="AMP-binding_CS"/>
</dbReference>
<dbReference type="InterPro" id="IPR000873">
    <property type="entry name" value="AMP-dep_synth/lig_dom"/>
</dbReference>
<dbReference type="InterPro" id="IPR042099">
    <property type="entry name" value="ANL_N_sf"/>
</dbReference>
<dbReference type="Proteomes" id="UP001374584">
    <property type="component" value="Unassembled WGS sequence"/>
</dbReference>
<dbReference type="Pfam" id="PF22936">
    <property type="entry name" value="Pol_BBD"/>
    <property type="match status" value="1"/>
</dbReference>
<dbReference type="Pfam" id="PF00665">
    <property type="entry name" value="rve"/>
    <property type="match status" value="1"/>
</dbReference>
<dbReference type="SUPFAM" id="SSF56801">
    <property type="entry name" value="Acetyl-CoA synthetase-like"/>
    <property type="match status" value="2"/>
</dbReference>
<gene>
    <name evidence="5" type="ORF">VNO80_19685</name>
</gene>
<dbReference type="Pfam" id="PF25597">
    <property type="entry name" value="SH3_retrovirus"/>
    <property type="match status" value="1"/>
</dbReference>
<feature type="transmembrane region" description="Helical" evidence="3">
    <location>
        <begin position="247"/>
        <end position="268"/>
    </location>
</feature>
<dbReference type="SUPFAM" id="SSF53098">
    <property type="entry name" value="Ribonuclease H-like"/>
    <property type="match status" value="1"/>
</dbReference>
<dbReference type="PROSITE" id="PS50994">
    <property type="entry name" value="INTEGRASE"/>
    <property type="match status" value="1"/>
</dbReference>
<sequence>MAYKSLSSITVLDIESHGIAKEEATTLHQRLTEIIKIHGDDTPATWQHISSSSFLNPELPFSFHQMLYYGCYKDFGPDPPAWIPDPKSAALTNVWQLLERRGEEFLGSAYKDPITSFDDFQKFSVSNPEICWKAVLDEMNISFSKPPECILRDSPPGEDPLSHPGGQWLPGASINPAQNCININGKRGLNDTVIIWREEQHDDLPLQRMTLKELREEVWLVAYALKYLDLEKGSAIAIDMPMNVKSVVIYLAIVLAGYVVVSIADSFAASEISNRLKISKAKVVFTQDLIRRGDKSIPLYSRVVDADSPMAVVIPTKGSEFSMKLRDSDLSWHDFLEKVYSLKGKEFIETEQPVETFTNILFSSGTTGDPKAIPWTNITPLKAAADAWFHMDIRKGDVVCWPTNLGWMMGPWLVYASLLNGASMALYVGSPLGSGFAKFVQDSKVTMLGVIPSIVRSWKSANSTSGYDWSSIRCFGSSGEASNVDEYLWLMGRALYKPVIEYCGGTEIGGGFVCGSLLQAQALAAFSTPAIGCSLYILGDNGHPIGYNGALTKAPDLGDSASAIFLTAFIAEIIFLDSLHCCNYFFWAALIAATVFSSLFSIDHHFAPLTVTTADCCRPPSAADHCRPPPPSAAAGRRKLPPEFFLANFFYSGATDHMTPHSSYFSSYTTLSNNQYITVANGSNTPITGRGNIHLKPSFPLKNVLHVPKLSNNLLSIKKVTQDLNCVVVFFPSHCVFQDLATGKTLGIAKEQDGLYYLQLEENKKCAKLQAHTSNLHQGPEPWSSSQIWLQHKRLGHPPFSTLKSLFPVLFTKVSPESFHCDVCQFAKHHRTTFLPNGNKSSKPFDLIHSDVWGPSPIPNISGAKWFVSFIDDCTRVTWIFLMKDKSEVFHLFVNFYKMVQTQFESSIKRLRSDNGREYVNQNLSKFLQENGVVHELTCVNTPQQNGVAERKNRHLLEVTRALLFQMSVPKSYWGEAVLTATYLINRLPSRVLEGVTPIQLMTTFYPSIPMLTSLQNRVFGCPVFVHVHGPYRGKLDPRAIKCVFIGYAPNKKGYKCYHPQSRKVYVSKDVAFHETESFFPSSQLQGESIQEAEVLELPPFPSLQDLILREDDKDPAPTSLPENEELPPFPSLQDLILREDDKDPAPTSLPENEDKNNEDKYFGKQYQRRQQKPVLVEQQLQLSEPEVRTHTCETLEDTLNTVFEPNLNDLPIALRKEKRSCVKYPISQFVSTKRLSMQHRSFLSAIDSIRIPTSVQEALKDENWIRAMNEEMSALEKNKTWEIVEKPKDKKAVGCRWIYTVKYKSDGTLDRYKARLVAKGYTQTYGIDYEETFAPVAKMNTVRIILSLAAHFGWAMHQFDVKNAFLHGSLEEEVYMEIPPGYDANNEGNKVCRLKKALYGLKQSPRAWFGRFTQAMVSLGYRQSQGDHTLFIKHSQNGKLTLLLIYVDDMIITGDDEIEKQTLRERLATQFEMKDLGKLKYFLGIEVAYSRQGIFISQRKYILDLLRETGKLGCKTTEVPIEQNHRIGNDEENPKVEKTQYQRLVGKLIYLSHTRPDIAYAVSVVSQFMHDPRERHLQAVNRIIQYLKASPGKGLLFKKGENLSMKIYTDADYAGSIVDRRSTTGYCMFLGGNLVTWRSKKQNVVARSSAEAEFRAMAQGVCELLWMKIILDDLKIKYEAPMGLVCDNKAAISIAHNPVQHDRTKHIEIDRHFIKEKLDSGLIATEYIPSRLQLADMFTKGLPTKQFEDLTCKENLSMKVYTDADYAGSIVDRRFTTGYCIFLGGNLVTWRSKKQNVVARSSAEAEFRVMVQGQNKYQTSSPQGLRHPLPIPMAGTTIKMGNAYHPKSDWQIELHPKLLAHYYDPYVVLKQVGSVANGLQLLEASRIHPVFHASQLKLVVGSHPVEKELPNELQGQEGGLEAATWEDISTIQNQFTKFNLEDKVVKAVAGNVRKGSNERGWKPQNVPGIGELALGSLMLGASNTLLNADHYGVYFKGMPLLNGKVLRRHGDVFERTARGYYHAHGRADDTMNLGGIKVSSVEIERICNEVDSSILETAAIGVPPSGGGPELLNIVVVFKDANSKQDLHQLRMSFNSALQKKLNPLFRVSQVVPQSSLPRTASNKVMRRVLRQQLTETNQSSKI</sequence>
<dbReference type="CDD" id="cd09272">
    <property type="entry name" value="RNase_HI_RT_Ty1"/>
    <property type="match status" value="2"/>
</dbReference>
<dbReference type="GO" id="GO:0003676">
    <property type="term" value="F:nucleic acid binding"/>
    <property type="evidence" value="ECO:0007669"/>
    <property type="project" value="InterPro"/>
</dbReference>
<reference evidence="5 6" key="1">
    <citation type="submission" date="2024-01" db="EMBL/GenBank/DDBJ databases">
        <title>The genomes of 5 underutilized Papilionoideae crops provide insights into root nodulation and disease resistanc.</title>
        <authorList>
            <person name="Jiang F."/>
        </authorList>
    </citation>
    <scope>NUCLEOTIDE SEQUENCE [LARGE SCALE GENOMIC DNA]</scope>
    <source>
        <strain evidence="5">JINMINGXINNONG_FW02</strain>
        <tissue evidence="5">Leaves</tissue>
    </source>
</reference>
<dbReference type="Pfam" id="PF00501">
    <property type="entry name" value="AMP-binding"/>
    <property type="match status" value="1"/>
</dbReference>
<dbReference type="InterPro" id="IPR001584">
    <property type="entry name" value="Integrase_cat-core"/>
</dbReference>
<keyword evidence="3" id="KW-0472">Membrane</keyword>
<dbReference type="InterPro" id="IPR057670">
    <property type="entry name" value="SH3_retrovirus"/>
</dbReference>
<dbReference type="Gene3D" id="3.30.300.30">
    <property type="match status" value="1"/>
</dbReference>
<dbReference type="Gene3D" id="3.40.50.12780">
    <property type="entry name" value="N-terminal domain of ligase-like"/>
    <property type="match status" value="1"/>
</dbReference>
<organism evidence="5 6">
    <name type="scientific">Phaseolus coccineus</name>
    <name type="common">Scarlet runner bean</name>
    <name type="synonym">Phaseolus multiflorus</name>
    <dbReference type="NCBI Taxonomy" id="3886"/>
    <lineage>
        <taxon>Eukaryota</taxon>
        <taxon>Viridiplantae</taxon>
        <taxon>Streptophyta</taxon>
        <taxon>Embryophyta</taxon>
        <taxon>Tracheophyta</taxon>
        <taxon>Spermatophyta</taxon>
        <taxon>Magnoliopsida</taxon>
        <taxon>eudicotyledons</taxon>
        <taxon>Gunneridae</taxon>
        <taxon>Pentapetalae</taxon>
        <taxon>rosids</taxon>
        <taxon>fabids</taxon>
        <taxon>Fabales</taxon>
        <taxon>Fabaceae</taxon>
        <taxon>Papilionoideae</taxon>
        <taxon>50 kb inversion clade</taxon>
        <taxon>NPAAA clade</taxon>
        <taxon>indigoferoid/millettioid clade</taxon>
        <taxon>Phaseoleae</taxon>
        <taxon>Phaseolus</taxon>
    </lineage>
</organism>
<evidence type="ECO:0000256" key="2">
    <source>
        <dbReference type="SAM" id="MobiDB-lite"/>
    </source>
</evidence>
<dbReference type="InterPro" id="IPR054722">
    <property type="entry name" value="PolX-like_BBD"/>
</dbReference>
<comment type="caution">
    <text evidence="5">The sequence shown here is derived from an EMBL/GenBank/DDBJ whole genome shotgun (WGS) entry which is preliminary data.</text>
</comment>
<dbReference type="Pfam" id="PF24626">
    <property type="entry name" value="SH3_Tf2-1"/>
    <property type="match status" value="1"/>
</dbReference>